<feature type="coiled-coil region" evidence="1">
    <location>
        <begin position="78"/>
        <end position="105"/>
    </location>
</feature>
<comment type="caution">
    <text evidence="4">The sequence shown here is derived from an EMBL/GenBank/DDBJ whole genome shotgun (WGS) entry which is preliminary data.</text>
</comment>
<dbReference type="Pfam" id="PF13511">
    <property type="entry name" value="DUF4124"/>
    <property type="match status" value="1"/>
</dbReference>
<protein>
    <submittedName>
        <fullName evidence="4">DUF4124 domain-containing protein</fullName>
    </submittedName>
</protein>
<proteinExistence type="predicted"/>
<reference evidence="4 5" key="1">
    <citation type="submission" date="2019-01" db="EMBL/GenBank/DDBJ databases">
        <title>Genome sequences of marine Pseudoalteromonas species.</title>
        <authorList>
            <person name="Boraston A.B."/>
            <person name="Hehemann J.-H."/>
            <person name="Vickers C.J."/>
            <person name="Salama-Alber O."/>
            <person name="Abe K."/>
            <person name="Hettle A.J."/>
        </authorList>
    </citation>
    <scope>NUCLEOTIDE SEQUENCE [LARGE SCALE GENOMIC DNA]</scope>
    <source>
        <strain evidence="4 5">PS42</strain>
    </source>
</reference>
<dbReference type="AlphaFoldDB" id="A0AB73BKZ2"/>
<feature type="chain" id="PRO_5044500363" evidence="2">
    <location>
        <begin position="20"/>
        <end position="162"/>
    </location>
</feature>
<dbReference type="EMBL" id="SEUK01000039">
    <property type="protein sequence ID" value="KAA1164250.1"/>
    <property type="molecule type" value="Genomic_DNA"/>
</dbReference>
<keyword evidence="2" id="KW-0732">Signal</keyword>
<feature type="domain" description="DUF4124" evidence="3">
    <location>
        <begin position="13"/>
        <end position="50"/>
    </location>
</feature>
<dbReference type="InterPro" id="IPR025392">
    <property type="entry name" value="DUF4124"/>
</dbReference>
<evidence type="ECO:0000313" key="5">
    <source>
        <dbReference type="Proteomes" id="UP000324162"/>
    </source>
</evidence>
<accession>A0AB73BKZ2</accession>
<evidence type="ECO:0000259" key="3">
    <source>
        <dbReference type="Pfam" id="PF13511"/>
    </source>
</evidence>
<dbReference type="Proteomes" id="UP000324162">
    <property type="component" value="Unassembled WGS sequence"/>
</dbReference>
<feature type="signal peptide" evidence="2">
    <location>
        <begin position="1"/>
        <end position="19"/>
    </location>
</feature>
<evidence type="ECO:0000313" key="4">
    <source>
        <dbReference type="EMBL" id="KAA1164250.1"/>
    </source>
</evidence>
<name>A0AB73BKZ2_9GAMM</name>
<evidence type="ECO:0000256" key="1">
    <source>
        <dbReference type="SAM" id="Coils"/>
    </source>
</evidence>
<sequence>MIRFILLSVCAAVPFFTLAQSTTVYKCVIKGVTTFSQTPCAKDAQVITLKDMNVIEAYKSSTPDKGISDTSVDDYLEVQQIEREIKRLELSIAQSQKEYAAKKQQIDYMTQDKANRLGASSIADAIATKTNSLKQAYDASINQMQQKIESLKQRQQQLSQNP</sequence>
<gene>
    <name evidence="4" type="ORF">EU508_02815</name>
</gene>
<evidence type="ECO:0000256" key="2">
    <source>
        <dbReference type="SAM" id="SignalP"/>
    </source>
</evidence>
<dbReference type="RefSeq" id="WP_149613495.1">
    <property type="nucleotide sequence ID" value="NZ_SEUK01000039.1"/>
</dbReference>
<feature type="coiled-coil region" evidence="1">
    <location>
        <begin position="134"/>
        <end position="161"/>
    </location>
</feature>
<keyword evidence="1" id="KW-0175">Coiled coil</keyword>
<organism evidence="4 5">
    <name type="scientific">Pseudoalteromonas fuliginea</name>
    <dbReference type="NCBI Taxonomy" id="1872678"/>
    <lineage>
        <taxon>Bacteria</taxon>
        <taxon>Pseudomonadati</taxon>
        <taxon>Pseudomonadota</taxon>
        <taxon>Gammaproteobacteria</taxon>
        <taxon>Alteromonadales</taxon>
        <taxon>Pseudoalteromonadaceae</taxon>
        <taxon>Pseudoalteromonas</taxon>
    </lineage>
</organism>